<evidence type="ECO:0000256" key="4">
    <source>
        <dbReference type="ARBA" id="ARBA00022723"/>
    </source>
</evidence>
<feature type="signal peptide" evidence="10">
    <location>
        <begin position="1"/>
        <end position="18"/>
    </location>
</feature>
<organism evidence="13 14">
    <name type="scientific">Rubellimicrobium mesophilum DSM 19309</name>
    <dbReference type="NCBI Taxonomy" id="442562"/>
    <lineage>
        <taxon>Bacteria</taxon>
        <taxon>Pseudomonadati</taxon>
        <taxon>Pseudomonadota</taxon>
        <taxon>Alphaproteobacteria</taxon>
        <taxon>Rhodobacterales</taxon>
        <taxon>Roseobacteraceae</taxon>
        <taxon>Rubellimicrobium</taxon>
    </lineage>
</organism>
<dbReference type="InterPro" id="IPR050626">
    <property type="entry name" value="Peptidase_M16"/>
</dbReference>
<evidence type="ECO:0000256" key="6">
    <source>
        <dbReference type="ARBA" id="ARBA00022833"/>
    </source>
</evidence>
<keyword evidence="4" id="KW-0479">Metal-binding</keyword>
<dbReference type="PATRIC" id="fig|442562.3.peg.3975"/>
<evidence type="ECO:0000256" key="9">
    <source>
        <dbReference type="SAM" id="MobiDB-lite"/>
    </source>
</evidence>
<sequence>MPRLPALLLLLAAPPALAQEVTTATLDNGMEVVVIEDHRAPVAVHMVWYRTGSADEPPGVSGAAHFLEHLMFKATDHMAAGEFSRVVAENGGTDNAFTSYDYTAYYQRVAADRLPLMMEMEADRMNGLRLTSEDIETERQVILEERSTRVDSDPSSVAREQARAALFLNSRYGTPVIGWRHEMEGLGEDAVRDFYDLYYSPNNAILVVAGDVEPDDVIAMAKQHYGALPAEPGLPERFRAQEPPQLAPRRVTYEDQRVSQPYVARSYIAPSRGQGEAREAAALTYLAEILGGSSFTSVLAEKLTFDAHVALFSGAGYDGTALDDGTFAITVAPQPGVSLEEAEAAMDKAVAEFLQEGVDPGQLERIRTQLKASEIYARDNVEGLANRYGAGLASGLSVEDIKGWPEVLQQVTADDIMAAARDVLDPDSSVTLYVSPPPARRRHPTRPRPCPPRRPCHPPNPAPRRLPNDPCPSRRRRDRLGRRGPGRRGHPAGDLAGRHQGLAGGGALHPLHRA</sequence>
<gene>
    <name evidence="13" type="ORF">Rumeso_04030</name>
</gene>
<evidence type="ECO:0000259" key="12">
    <source>
        <dbReference type="Pfam" id="PF05193"/>
    </source>
</evidence>
<dbReference type="InterPro" id="IPR001431">
    <property type="entry name" value="Pept_M16_Zn_BS"/>
</dbReference>
<dbReference type="GO" id="GO:0004222">
    <property type="term" value="F:metalloendopeptidase activity"/>
    <property type="evidence" value="ECO:0007669"/>
    <property type="project" value="InterPro"/>
</dbReference>
<dbReference type="InterPro" id="IPR007863">
    <property type="entry name" value="Peptidase_M16_C"/>
</dbReference>
<evidence type="ECO:0000313" key="14">
    <source>
        <dbReference type="Proteomes" id="UP000019666"/>
    </source>
</evidence>
<keyword evidence="3" id="KW-0645">Protease</keyword>
<evidence type="ECO:0000256" key="10">
    <source>
        <dbReference type="SAM" id="SignalP"/>
    </source>
</evidence>
<dbReference type="STRING" id="442562.Rumeso_04030"/>
<evidence type="ECO:0000256" key="2">
    <source>
        <dbReference type="ARBA" id="ARBA00007261"/>
    </source>
</evidence>
<dbReference type="PROSITE" id="PS00143">
    <property type="entry name" value="INSULINASE"/>
    <property type="match status" value="1"/>
</dbReference>
<evidence type="ECO:0000256" key="8">
    <source>
        <dbReference type="RuleBase" id="RU004447"/>
    </source>
</evidence>
<dbReference type="Proteomes" id="UP000019666">
    <property type="component" value="Unassembled WGS sequence"/>
</dbReference>
<dbReference type="GO" id="GO:0006508">
    <property type="term" value="P:proteolysis"/>
    <property type="evidence" value="ECO:0007669"/>
    <property type="project" value="UniProtKB-KW"/>
</dbReference>
<dbReference type="AlphaFoldDB" id="A0A017HJ37"/>
<feature type="compositionally biased region" description="Basic residues" evidence="9">
    <location>
        <begin position="473"/>
        <end position="490"/>
    </location>
</feature>
<dbReference type="Gene3D" id="3.30.830.10">
    <property type="entry name" value="Metalloenzyme, LuxS/M16 peptidase-like"/>
    <property type="match status" value="2"/>
</dbReference>
<dbReference type="Pfam" id="PF00675">
    <property type="entry name" value="Peptidase_M16"/>
    <property type="match status" value="1"/>
</dbReference>
<dbReference type="MEROPS" id="M16.019"/>
<dbReference type="InterPro" id="IPR011765">
    <property type="entry name" value="Pept_M16_N"/>
</dbReference>
<reference evidence="13 14" key="1">
    <citation type="submission" date="2013-02" db="EMBL/GenBank/DDBJ databases">
        <authorList>
            <person name="Fiebig A."/>
            <person name="Goeker M."/>
            <person name="Klenk H.-P.P."/>
        </authorList>
    </citation>
    <scope>NUCLEOTIDE SEQUENCE [LARGE SCALE GENOMIC DNA]</scope>
    <source>
        <strain evidence="13 14">DSM 19309</strain>
    </source>
</reference>
<dbReference type="SUPFAM" id="SSF63411">
    <property type="entry name" value="LuxS/MPP-like metallohydrolase"/>
    <property type="match status" value="2"/>
</dbReference>
<feature type="domain" description="Peptidase M16 N-terminal" evidence="11">
    <location>
        <begin position="32"/>
        <end position="177"/>
    </location>
</feature>
<comment type="caution">
    <text evidence="13">The sequence shown here is derived from an EMBL/GenBank/DDBJ whole genome shotgun (WGS) entry which is preliminary data.</text>
</comment>
<feature type="compositionally biased region" description="Pro residues" evidence="9">
    <location>
        <begin position="447"/>
        <end position="464"/>
    </location>
</feature>
<feature type="chain" id="PRO_5001493185" evidence="10">
    <location>
        <begin position="19"/>
        <end position="514"/>
    </location>
</feature>
<evidence type="ECO:0000256" key="3">
    <source>
        <dbReference type="ARBA" id="ARBA00022670"/>
    </source>
</evidence>
<dbReference type="Pfam" id="PF05193">
    <property type="entry name" value="Peptidase_M16_C"/>
    <property type="match status" value="1"/>
</dbReference>
<keyword evidence="14" id="KW-1185">Reference proteome</keyword>
<keyword evidence="6" id="KW-0862">Zinc</keyword>
<evidence type="ECO:0000256" key="1">
    <source>
        <dbReference type="ARBA" id="ARBA00001947"/>
    </source>
</evidence>
<proteinExistence type="inferred from homology"/>
<comment type="similarity">
    <text evidence="2 8">Belongs to the peptidase M16 family.</text>
</comment>
<dbReference type="InterPro" id="IPR011249">
    <property type="entry name" value="Metalloenz_LuxS/M16"/>
</dbReference>
<accession>A0A017HJ37</accession>
<keyword evidence="10" id="KW-0732">Signal</keyword>
<evidence type="ECO:0000259" key="11">
    <source>
        <dbReference type="Pfam" id="PF00675"/>
    </source>
</evidence>
<name>A0A017HJ37_9RHOB</name>
<keyword evidence="7" id="KW-0482">Metalloprotease</keyword>
<dbReference type="HOGENOM" id="CLU_009902_1_0_5"/>
<comment type="cofactor">
    <cofactor evidence="1">
        <name>Zn(2+)</name>
        <dbReference type="ChEBI" id="CHEBI:29105"/>
    </cofactor>
</comment>
<dbReference type="GO" id="GO:0046872">
    <property type="term" value="F:metal ion binding"/>
    <property type="evidence" value="ECO:0007669"/>
    <property type="project" value="UniProtKB-KW"/>
</dbReference>
<keyword evidence="5" id="KW-0378">Hydrolase</keyword>
<dbReference type="PANTHER" id="PTHR43690">
    <property type="entry name" value="NARDILYSIN"/>
    <property type="match status" value="1"/>
</dbReference>
<evidence type="ECO:0000256" key="5">
    <source>
        <dbReference type="ARBA" id="ARBA00022801"/>
    </source>
</evidence>
<dbReference type="RefSeq" id="WP_245639233.1">
    <property type="nucleotide sequence ID" value="NZ_KK088571.1"/>
</dbReference>
<evidence type="ECO:0000313" key="13">
    <source>
        <dbReference type="EMBL" id="EYD74345.1"/>
    </source>
</evidence>
<dbReference type="PANTHER" id="PTHR43690:SF17">
    <property type="entry name" value="PROTEIN YHJJ"/>
    <property type="match status" value="1"/>
</dbReference>
<evidence type="ECO:0000256" key="7">
    <source>
        <dbReference type="ARBA" id="ARBA00023049"/>
    </source>
</evidence>
<feature type="domain" description="Peptidase M16 C-terminal" evidence="12">
    <location>
        <begin position="189"/>
        <end position="370"/>
    </location>
</feature>
<protein>
    <submittedName>
        <fullName evidence="13">Peptidase, M16 family</fullName>
    </submittedName>
</protein>
<feature type="region of interest" description="Disordered" evidence="9">
    <location>
        <begin position="428"/>
        <end position="514"/>
    </location>
</feature>
<dbReference type="EMBL" id="AOSK01000116">
    <property type="protein sequence ID" value="EYD74345.1"/>
    <property type="molecule type" value="Genomic_DNA"/>
</dbReference>